<feature type="transmembrane region" description="Helical" evidence="2">
    <location>
        <begin position="256"/>
        <end position="277"/>
    </location>
</feature>
<keyword evidence="2" id="KW-0472">Membrane</keyword>
<dbReference type="AlphaFoldDB" id="A0A9P8VU99"/>
<accession>A0A9P8VU99</accession>
<protein>
    <recommendedName>
        <fullName evidence="5">DUF1275 domain protein</fullName>
    </recommendedName>
</protein>
<evidence type="ECO:0000313" key="4">
    <source>
        <dbReference type="Proteomes" id="UP000777438"/>
    </source>
</evidence>
<dbReference type="PANTHER" id="PTHR37488">
    <property type="entry name" value="DUF1275 DOMAIN-CONTAINING PROTEIN"/>
    <property type="match status" value="1"/>
</dbReference>
<feature type="transmembrane region" description="Helical" evidence="2">
    <location>
        <begin position="121"/>
        <end position="141"/>
    </location>
</feature>
<feature type="region of interest" description="Disordered" evidence="1">
    <location>
        <begin position="1"/>
        <end position="25"/>
    </location>
</feature>
<feature type="transmembrane region" description="Helical" evidence="2">
    <location>
        <begin position="41"/>
        <end position="61"/>
    </location>
</feature>
<comment type="caution">
    <text evidence="3">The sequence shown here is derived from an EMBL/GenBank/DDBJ whole genome shotgun (WGS) entry which is preliminary data.</text>
</comment>
<dbReference type="Proteomes" id="UP000777438">
    <property type="component" value="Unassembled WGS sequence"/>
</dbReference>
<keyword evidence="2" id="KW-1133">Transmembrane helix</keyword>
<dbReference type="EMBL" id="JAGPYM010000035">
    <property type="protein sequence ID" value="KAH6876387.1"/>
    <property type="molecule type" value="Genomic_DNA"/>
</dbReference>
<dbReference type="InterPro" id="IPR010699">
    <property type="entry name" value="DUF1275"/>
</dbReference>
<evidence type="ECO:0000256" key="2">
    <source>
        <dbReference type="SAM" id="Phobius"/>
    </source>
</evidence>
<feature type="transmembrane region" description="Helical" evidence="2">
    <location>
        <begin position="90"/>
        <end position="109"/>
    </location>
</feature>
<gene>
    <name evidence="3" type="ORF">B0T10DRAFT_497928</name>
</gene>
<feature type="transmembrane region" description="Helical" evidence="2">
    <location>
        <begin position="233"/>
        <end position="250"/>
    </location>
</feature>
<dbReference type="Pfam" id="PF06912">
    <property type="entry name" value="DUF1275"/>
    <property type="match status" value="1"/>
</dbReference>
<keyword evidence="2" id="KW-0812">Transmembrane</keyword>
<evidence type="ECO:0000313" key="3">
    <source>
        <dbReference type="EMBL" id="KAH6876387.1"/>
    </source>
</evidence>
<evidence type="ECO:0008006" key="5">
    <source>
        <dbReference type="Google" id="ProtNLM"/>
    </source>
</evidence>
<feature type="compositionally biased region" description="Low complexity" evidence="1">
    <location>
        <begin position="1"/>
        <end position="19"/>
    </location>
</feature>
<reference evidence="3 4" key="1">
    <citation type="journal article" date="2021" name="Nat. Commun.">
        <title>Genetic determinants of endophytism in the Arabidopsis root mycobiome.</title>
        <authorList>
            <person name="Mesny F."/>
            <person name="Miyauchi S."/>
            <person name="Thiergart T."/>
            <person name="Pickel B."/>
            <person name="Atanasova L."/>
            <person name="Karlsson M."/>
            <person name="Huettel B."/>
            <person name="Barry K.W."/>
            <person name="Haridas S."/>
            <person name="Chen C."/>
            <person name="Bauer D."/>
            <person name="Andreopoulos W."/>
            <person name="Pangilinan J."/>
            <person name="LaButti K."/>
            <person name="Riley R."/>
            <person name="Lipzen A."/>
            <person name="Clum A."/>
            <person name="Drula E."/>
            <person name="Henrissat B."/>
            <person name="Kohler A."/>
            <person name="Grigoriev I.V."/>
            <person name="Martin F.M."/>
            <person name="Hacquard S."/>
        </authorList>
    </citation>
    <scope>NUCLEOTIDE SEQUENCE [LARGE SCALE GENOMIC DNA]</scope>
    <source>
        <strain evidence="3 4">MPI-CAGE-CH-0241</strain>
    </source>
</reference>
<name>A0A9P8VU99_9HYPO</name>
<organism evidence="3 4">
    <name type="scientific">Thelonectria olida</name>
    <dbReference type="NCBI Taxonomy" id="1576542"/>
    <lineage>
        <taxon>Eukaryota</taxon>
        <taxon>Fungi</taxon>
        <taxon>Dikarya</taxon>
        <taxon>Ascomycota</taxon>
        <taxon>Pezizomycotina</taxon>
        <taxon>Sordariomycetes</taxon>
        <taxon>Hypocreomycetidae</taxon>
        <taxon>Hypocreales</taxon>
        <taxon>Nectriaceae</taxon>
        <taxon>Thelonectria</taxon>
    </lineage>
</organism>
<proteinExistence type="predicted"/>
<keyword evidence="4" id="KW-1185">Reference proteome</keyword>
<dbReference type="PANTHER" id="PTHR37488:SF2">
    <property type="entry name" value="DUF1275 DOMAIN-CONTAINING PROTEIN"/>
    <property type="match status" value="1"/>
</dbReference>
<sequence length="284" mass="30590">MPDTSTPPSESPVPSSKDPAPAHLGSSQRWTVDIDTRWGDILLLVCFLVAGLVDSAAFNMYGCFVSMQTGNTIFVGLGVSGQPENLPGKAWSRCFLAIVCFAIGALFFSSFHRHFGPQKRWVLAASFFIQALITGIVALLATTGAVHNKPQGRETIHRDGNIIETVRDSFPWTDFAPITLLAFQSAGQIVASRVLKYNAMPTVVLTSLYCDLMSDARLFTAPVTDNADRSRRSVGAVLLFAGAVGGGFLSKSWTGFAGALWIAAFLKTVIAVAWCCWKPKGPKI</sequence>
<dbReference type="OrthoDB" id="5288586at2759"/>
<evidence type="ECO:0000256" key="1">
    <source>
        <dbReference type="SAM" id="MobiDB-lite"/>
    </source>
</evidence>